<evidence type="ECO:0000313" key="2">
    <source>
        <dbReference type="EMBL" id="KTD55994.1"/>
    </source>
</evidence>
<dbReference type="STRING" id="28087.Lsai_2124"/>
<comment type="caution">
    <text evidence="2">The sequence shown here is derived from an EMBL/GenBank/DDBJ whole genome shotgun (WGS) entry which is preliminary data.</text>
</comment>
<proteinExistence type="predicted"/>
<dbReference type="OrthoDB" id="343356at2"/>
<evidence type="ECO:0000313" key="3">
    <source>
        <dbReference type="Proteomes" id="UP000054621"/>
    </source>
</evidence>
<sequence length="260" mass="29911">MTELLHLQEQFQTFLLSGQSDIFNSIVQTELVSADTRLGIYRDAYQLRLIECLSSNFSALHSYLGTEQFNELATLYINTHPSSYRSIRWYGDLLPDFIKNQYPEHHHLAELADFEWKMSLAFDAVDAHVVQVEDMASVPPEAWAGLQFILHPSLQRINYVCNTIPLWQALVHEQKLPELQQSSESTPWIVWRKPEYLIQFYSLSCEEAWALDNLSQGLSFGALCEGLCHWINPEEVGMQAASYLKGWIQNGMISQLLLPE</sequence>
<dbReference type="RefSeq" id="WP_027271066.1">
    <property type="nucleotide sequence ID" value="NZ_CAAAJE010000012.1"/>
</dbReference>
<name>A0A0W0YGA0_9GAMM</name>
<feature type="domain" description="Putative DNA-binding" evidence="1">
    <location>
        <begin position="7"/>
        <end position="98"/>
    </location>
</feature>
<dbReference type="Gene3D" id="1.10.150.690">
    <property type="entry name" value="DUF2063"/>
    <property type="match status" value="1"/>
</dbReference>
<organism evidence="2 3">
    <name type="scientific">Legionella sainthelensi</name>
    <dbReference type="NCBI Taxonomy" id="28087"/>
    <lineage>
        <taxon>Bacteria</taxon>
        <taxon>Pseudomonadati</taxon>
        <taxon>Pseudomonadota</taxon>
        <taxon>Gammaproteobacteria</taxon>
        <taxon>Legionellales</taxon>
        <taxon>Legionellaceae</taxon>
        <taxon>Legionella</taxon>
    </lineage>
</organism>
<gene>
    <name evidence="2" type="ORF">Lsai_2124</name>
</gene>
<dbReference type="Proteomes" id="UP000054621">
    <property type="component" value="Unassembled WGS sequence"/>
</dbReference>
<dbReference type="InterPro" id="IPR018640">
    <property type="entry name" value="DUF2063"/>
</dbReference>
<dbReference type="EMBL" id="LNYV01000034">
    <property type="protein sequence ID" value="KTD55994.1"/>
    <property type="molecule type" value="Genomic_DNA"/>
</dbReference>
<dbReference type="InterPro" id="IPR044922">
    <property type="entry name" value="DUF2063_N_sf"/>
</dbReference>
<dbReference type="eggNOG" id="COG3219">
    <property type="taxonomic scope" value="Bacteria"/>
</dbReference>
<dbReference type="PATRIC" id="fig|28087.4.peg.2292"/>
<protein>
    <recommendedName>
        <fullName evidence="1">Putative DNA-binding domain-containing protein</fullName>
    </recommendedName>
</protein>
<dbReference type="AlphaFoldDB" id="A0A0W0YGA0"/>
<evidence type="ECO:0000259" key="1">
    <source>
        <dbReference type="Pfam" id="PF09836"/>
    </source>
</evidence>
<accession>A0A0W0YGA0</accession>
<dbReference type="Pfam" id="PF09836">
    <property type="entry name" value="DUF2063"/>
    <property type="match status" value="1"/>
</dbReference>
<reference evidence="2 3" key="1">
    <citation type="submission" date="2015-11" db="EMBL/GenBank/DDBJ databases">
        <title>Genomic analysis of 38 Legionella species identifies large and diverse effector repertoires.</title>
        <authorList>
            <person name="Burstein D."/>
            <person name="Amaro F."/>
            <person name="Zusman T."/>
            <person name="Lifshitz Z."/>
            <person name="Cohen O."/>
            <person name="Gilbert J.A."/>
            <person name="Pupko T."/>
            <person name="Shuman H.A."/>
            <person name="Segal G."/>
        </authorList>
    </citation>
    <scope>NUCLEOTIDE SEQUENCE [LARGE SCALE GENOMIC DNA]</scope>
    <source>
        <strain evidence="2 3">Mt.St.Helens-4</strain>
    </source>
</reference>